<keyword evidence="2" id="KW-1185">Reference proteome</keyword>
<sequence length="482" mass="54855">MQHEEIAALRAGSPAWRLLRADNAPLILSFLGRLFVDDNVRDMAATQLVGLLDDELFALNERLGEGAYPKSAKAYLDDWSSPESGWLRKFYPPGSDEPHYDATPAVEKAVAWVYALRDRTFVGTESRLNTVFELLRQLVFGSETDAGARLDDLHRRRREIDREIDAVAAGEFAVLDPAARRDRYQQLAETARTLLSDFREVEANFRRLDRELRERIATWDGSRGQLLDEVVGNRSHITESDQGRSFQAFYDLLLSPVRQRELTGMLDRVHQLDLADHADPRLRYIHHDWLDASERAQSTVRQLSEQLRRFLDDQVWLENRRVMELLRSIESRALALRDTVRSDFVHEIDACAPTIRLPVERPLYTKTPSAAVDSSTVEEGRFDGDSAALFEQTYVDPAPLIRSVRKALQRCAQIELSEVVAENPITQGLSELVTYLSLDDEGFATVFDETGRASVSWTDDRGVVRTARLPRVIYARTAAESR</sequence>
<name>A0ABY4QP30_9MYCO</name>
<protein>
    <submittedName>
        <fullName evidence="1">DUF3375 domain-containing protein</fullName>
    </submittedName>
</protein>
<evidence type="ECO:0000313" key="1">
    <source>
        <dbReference type="EMBL" id="UQX11616.1"/>
    </source>
</evidence>
<dbReference type="Pfam" id="PF11855">
    <property type="entry name" value="DUF3375"/>
    <property type="match status" value="1"/>
</dbReference>
<dbReference type="EMBL" id="CP097320">
    <property type="protein sequence ID" value="UQX11616.1"/>
    <property type="molecule type" value="Genomic_DNA"/>
</dbReference>
<dbReference type="RefSeq" id="WP_219068495.1">
    <property type="nucleotide sequence ID" value="NZ_CAJUXY010000039.1"/>
</dbReference>
<proteinExistence type="predicted"/>
<dbReference type="Proteomes" id="UP001056610">
    <property type="component" value="Chromosome"/>
</dbReference>
<organism evidence="1 2">
    <name type="scientific">Candidatus Mycobacterium methanotrophicum</name>
    <dbReference type="NCBI Taxonomy" id="2943498"/>
    <lineage>
        <taxon>Bacteria</taxon>
        <taxon>Bacillati</taxon>
        <taxon>Actinomycetota</taxon>
        <taxon>Actinomycetes</taxon>
        <taxon>Mycobacteriales</taxon>
        <taxon>Mycobacteriaceae</taxon>
        <taxon>Mycobacterium</taxon>
    </lineage>
</organism>
<accession>A0ABY4QP30</accession>
<gene>
    <name evidence="1" type="ORF">M5I08_03860</name>
</gene>
<evidence type="ECO:0000313" key="2">
    <source>
        <dbReference type="Proteomes" id="UP001056610"/>
    </source>
</evidence>
<dbReference type="InterPro" id="IPR021804">
    <property type="entry name" value="DUF3375"/>
</dbReference>
<reference evidence="1" key="1">
    <citation type="submission" date="2022-05" db="EMBL/GenBank/DDBJ databases">
        <title>A methanotrophic Mycobacterium dominates a cave microbial ecosystem.</title>
        <authorList>
            <person name="Van Spanning R.J.M."/>
            <person name="Guan Q."/>
            <person name="Melkonian C."/>
            <person name="Gallant J."/>
            <person name="Polerecky L."/>
            <person name="Flot J.-F."/>
            <person name="Brandt B.W."/>
            <person name="Braster M."/>
            <person name="Iturbe Espinoza P."/>
            <person name="Aerts J."/>
            <person name="Meima-Franke M."/>
            <person name="Piersma S.R."/>
            <person name="Bunduc C."/>
            <person name="Ummels R."/>
            <person name="Pain A."/>
            <person name="Fleming E.J."/>
            <person name="van der Wel N."/>
            <person name="Gherman V.D."/>
            <person name="Sarbu S.M."/>
            <person name="Bodelier P.L.E."/>
            <person name="Bitter W."/>
        </authorList>
    </citation>
    <scope>NUCLEOTIDE SEQUENCE</scope>
    <source>
        <strain evidence="1">Sulfur Cave</strain>
    </source>
</reference>